<gene>
    <name evidence="1" type="ORF">F8C90_10455</name>
</gene>
<proteinExistence type="predicted"/>
<evidence type="ECO:0000313" key="1">
    <source>
        <dbReference type="EMBL" id="KAB1635662.1"/>
    </source>
</evidence>
<comment type="caution">
    <text evidence="1">The sequence shown here is derived from an EMBL/GenBank/DDBJ whole genome shotgun (WGS) entry which is preliminary data.</text>
</comment>
<sequence>MDVEPTATDEPTEPEFFDSLFRKRKKNGEWKIVETPDLGVLAVDAHCHLQYQKNPGLALARAGLHGVGFMCTVVDVYEDGTTTYDSLSKWNHEAALSMQRLFSRC</sequence>
<organism evidence="1 2">
    <name type="scientific">Ellagibacter isourolithinifaciens</name>
    <dbReference type="NCBI Taxonomy" id="2137581"/>
    <lineage>
        <taxon>Bacteria</taxon>
        <taxon>Bacillati</taxon>
        <taxon>Actinomycetota</taxon>
        <taxon>Coriobacteriia</taxon>
        <taxon>Eggerthellales</taxon>
        <taxon>Eggerthellaceae</taxon>
        <taxon>Ellagibacter</taxon>
    </lineage>
</organism>
<name>A0A6N6NL89_9ACTN</name>
<accession>A0A6N6NL89</accession>
<dbReference type="EMBL" id="WAJR01000044">
    <property type="protein sequence ID" value="KAB1635662.1"/>
    <property type="molecule type" value="Genomic_DNA"/>
</dbReference>
<dbReference type="Proteomes" id="UP000468668">
    <property type="component" value="Unassembled WGS sequence"/>
</dbReference>
<evidence type="ECO:0000313" key="2">
    <source>
        <dbReference type="Proteomes" id="UP000468668"/>
    </source>
</evidence>
<dbReference type="AlphaFoldDB" id="A0A6N6NL89"/>
<dbReference type="OrthoDB" id="3174701at2"/>
<reference evidence="1 2" key="1">
    <citation type="submission" date="2019-09" db="EMBL/GenBank/DDBJ databases">
        <title>Whole genome shotgun sequencing (WGS) of Ellagibacter isourolithinifaciens DSM 104140(T) and Adlercreutzia muris DSM 29508(T).</title>
        <authorList>
            <person name="Stoll D.A."/>
            <person name="Danylec N."/>
            <person name="Huch M."/>
        </authorList>
    </citation>
    <scope>NUCLEOTIDE SEQUENCE [LARGE SCALE GENOMIC DNA]</scope>
    <source>
        <strain evidence="1 2">DSM 104140</strain>
    </source>
</reference>
<keyword evidence="2" id="KW-1185">Reference proteome</keyword>
<protein>
    <submittedName>
        <fullName evidence="1">Nitrate ABC transporter substrate-binding protein</fullName>
    </submittedName>
</protein>